<dbReference type="PANTHER" id="PTHR15711">
    <property type="entry name" value="RAP GTPASE-ACTIVATING PROTEIN"/>
    <property type="match status" value="1"/>
</dbReference>
<comment type="similarity">
    <text evidence="2">Belongs to the GARNL3 family.</text>
</comment>
<sequence>MEPEPGGAAAALLRQKRAALRRRGCSFESPSSAPQPPGPPMDPLSKGSCRSQMAQTLLWKAKSSLSFGIQPLQSWPTEDPEVESQVNLSVSEDLGCRRGDFSRKHYGSVELLISSDADGAIQRAGRFRVENGSSDENATALPGTWRRTDVHLENPEYHTRWYFKYFLGQVHQNYIGNDAEKSPFFLSVTLSDQNNQRVPQYRAILWRKTGTQKICLPYSPTKTLSVKSILSAMNLDKFEKGPREIFHPEIQKDLLVLEEQEGSVNFKFGVLFAKDGQLTDDEMLSNEIGSDAFQKFLNLLGDKITLKGWTGYRGGLDTKNDTTGTHSVYTVYHGHEIMFHVSTMLPYSKENKQQVERKRHIGNDIVTIVFQEGEEPSPAFKPSMIRSHFTHIFALVRYDQQNDNYRLKIFSEESVPLFGPPLPSPPVFTDHQEFRDFLLVKLINGEKATLETPTFAQKRRRTLDMLIRSLYQDLMPDLHKNMLNRRSFSDVLPESPKSARKKEEARQAEFVRIGQALKLKSIVRGDAPSSLVASGICKKEPWEPQCFCSDFPYEAVCADPWGQALLVSTDAGVLLVDDDLPSVPVFDKTLPVKQMHVLETLDLLILRADKGKDARLFVFRLSAVHKAIESKQPVKSRCDCRDNKLEKTKGCHLYAINTHHSRELRIVVAIRNKLLLITRKHNKPGGLAGISLLSPLSESPVEEFQYIREICLSDSPAVMTLVDGPTEESDNLICVAYRHQFDVVNESTGEAFRLHHVEANRVNFVAAIDVYEDGEAGLLLCYNYFQFCWNQAPYAIVCAFPYLLAFTTDSMEIRLVVNGNLVHTAVVPQLQLVASRSDIYFTATTAVNEVSSGGSSKGASAHNSPQTPPGRDTPVFPSSLGEGETPSKNLYKIPLRNLVGRSIERPLKSPLVSKAVTPPTAIGLGIAAIPVTHSLSLSRMEIKEIASRTRRELLGLSDEAGPRSEGAPKPKSKARKQLEESQGGPKPGTARSTSSDRITTASLESPSAPEANPEGRYHSTGSDQDPVADREGSPVWGSSPFQLTASSDEDIIDLK</sequence>
<dbReference type="Pfam" id="PF00780">
    <property type="entry name" value="CNH"/>
    <property type="match status" value="1"/>
</dbReference>
<dbReference type="FunFam" id="3.40.50.11210:FF:000006">
    <property type="entry name" value="GTPase-activating Rap/Ran-GAP domain-like protein 3 isoform X1"/>
    <property type="match status" value="1"/>
</dbReference>
<feature type="compositionally biased region" description="Low complexity" evidence="5">
    <location>
        <begin position="851"/>
        <end position="861"/>
    </location>
</feature>
<protein>
    <recommendedName>
        <fullName evidence="3">GTPase-activating Rap/Ran-GAP domain-like protein 3</fullName>
    </recommendedName>
</protein>
<dbReference type="GO" id="GO:0005096">
    <property type="term" value="F:GTPase activator activity"/>
    <property type="evidence" value="ECO:0007669"/>
    <property type="project" value="UniProtKB-UniRule"/>
</dbReference>
<dbReference type="InterPro" id="IPR035974">
    <property type="entry name" value="Rap/Ran-GAP_sf"/>
</dbReference>
<dbReference type="Gene3D" id="3.40.50.11210">
    <property type="entry name" value="Rap/Ran-GAP"/>
    <property type="match status" value="1"/>
</dbReference>
<evidence type="ECO:0000256" key="1">
    <source>
        <dbReference type="ARBA" id="ARBA00022468"/>
    </source>
</evidence>
<feature type="compositionally biased region" description="Polar residues" evidence="5">
    <location>
        <begin position="990"/>
        <end position="1005"/>
    </location>
</feature>
<gene>
    <name evidence="9" type="primary">GARNL3</name>
</gene>
<dbReference type="InterPro" id="IPR000331">
    <property type="entry name" value="Rap/Ran_GAP_dom"/>
</dbReference>
<feature type="domain" description="Rap-GAP" evidence="6">
    <location>
        <begin position="254"/>
        <end position="470"/>
    </location>
</feature>
<dbReference type="PROSITE" id="PS50219">
    <property type="entry name" value="CNH"/>
    <property type="match status" value="1"/>
</dbReference>
<proteinExistence type="inferred from homology"/>
<dbReference type="InterPro" id="IPR001180">
    <property type="entry name" value="CNH_dom"/>
</dbReference>
<feature type="domain" description="CNH" evidence="7">
    <location>
        <begin position="552"/>
        <end position="840"/>
    </location>
</feature>
<reference evidence="9" key="1">
    <citation type="submission" date="2025-08" db="UniProtKB">
        <authorList>
            <consortium name="RefSeq"/>
        </authorList>
    </citation>
    <scope>IDENTIFICATION</scope>
    <source>
        <tissue evidence="9">Brain</tissue>
    </source>
</reference>
<keyword evidence="1 4" id="KW-0343">GTPase activation</keyword>
<evidence type="ECO:0000256" key="4">
    <source>
        <dbReference type="PROSITE-ProRule" id="PRU00165"/>
    </source>
</evidence>
<accession>A0A8U0SAC7</accession>
<dbReference type="CTD" id="84253"/>
<dbReference type="RefSeq" id="XP_044938356.1">
    <property type="nucleotide sequence ID" value="XM_045082421.1"/>
</dbReference>
<feature type="compositionally biased region" description="Pro residues" evidence="5">
    <location>
        <begin position="33"/>
        <end position="42"/>
    </location>
</feature>
<feature type="region of interest" description="Disordered" evidence="5">
    <location>
        <begin position="20"/>
        <end position="50"/>
    </location>
</feature>
<dbReference type="GeneID" id="101680698"/>
<evidence type="ECO:0000256" key="5">
    <source>
        <dbReference type="SAM" id="MobiDB-lite"/>
    </source>
</evidence>
<dbReference type="GO" id="GO:0051056">
    <property type="term" value="P:regulation of small GTPase mediated signal transduction"/>
    <property type="evidence" value="ECO:0007669"/>
    <property type="project" value="InterPro"/>
</dbReference>
<feature type="region of interest" description="Disordered" evidence="5">
    <location>
        <begin position="851"/>
        <end position="888"/>
    </location>
</feature>
<dbReference type="Pfam" id="PF02145">
    <property type="entry name" value="Rap_GAP"/>
    <property type="match status" value="1"/>
</dbReference>
<organism evidence="8 9">
    <name type="scientific">Mustela putorius furo</name>
    <name type="common">European domestic ferret</name>
    <name type="synonym">Mustela furo</name>
    <dbReference type="NCBI Taxonomy" id="9669"/>
    <lineage>
        <taxon>Eukaryota</taxon>
        <taxon>Metazoa</taxon>
        <taxon>Chordata</taxon>
        <taxon>Craniata</taxon>
        <taxon>Vertebrata</taxon>
        <taxon>Euteleostomi</taxon>
        <taxon>Mammalia</taxon>
        <taxon>Eutheria</taxon>
        <taxon>Laurasiatheria</taxon>
        <taxon>Carnivora</taxon>
        <taxon>Caniformia</taxon>
        <taxon>Musteloidea</taxon>
        <taxon>Mustelidae</taxon>
        <taxon>Mustelinae</taxon>
        <taxon>Mustela</taxon>
    </lineage>
</organism>
<name>A0A8U0SAC7_MUSPF</name>
<keyword evidence="8" id="KW-1185">Reference proteome</keyword>
<dbReference type="PROSITE" id="PS50085">
    <property type="entry name" value="RAPGAP"/>
    <property type="match status" value="1"/>
</dbReference>
<feature type="region of interest" description="Disordered" evidence="5">
    <location>
        <begin position="953"/>
        <end position="1055"/>
    </location>
</feature>
<evidence type="ECO:0000259" key="7">
    <source>
        <dbReference type="PROSITE" id="PS50219"/>
    </source>
</evidence>
<evidence type="ECO:0000259" key="6">
    <source>
        <dbReference type="PROSITE" id="PS50085"/>
    </source>
</evidence>
<dbReference type="Proteomes" id="UP000000715">
    <property type="component" value="Unplaced"/>
</dbReference>
<evidence type="ECO:0000313" key="9">
    <source>
        <dbReference type="RefSeq" id="XP_044938356.1"/>
    </source>
</evidence>
<evidence type="ECO:0000256" key="2">
    <source>
        <dbReference type="ARBA" id="ARBA00060925"/>
    </source>
</evidence>
<evidence type="ECO:0000256" key="3">
    <source>
        <dbReference type="ARBA" id="ARBA00069072"/>
    </source>
</evidence>
<dbReference type="AlphaFoldDB" id="A0A8U0SAC7"/>
<dbReference type="InterPro" id="IPR050989">
    <property type="entry name" value="Rap1_Ran_GAP"/>
</dbReference>
<evidence type="ECO:0000313" key="8">
    <source>
        <dbReference type="Proteomes" id="UP000000715"/>
    </source>
</evidence>
<dbReference type="PANTHER" id="PTHR15711:SF62">
    <property type="entry name" value="GTPASE-ACTIVATING RAP_RAN-GAP DOMAIN-LIKE PROTEIN 3"/>
    <property type="match status" value="1"/>
</dbReference>
<dbReference type="SUPFAM" id="SSF111347">
    <property type="entry name" value="Rap/Ran-GAP"/>
    <property type="match status" value="1"/>
</dbReference>